<keyword evidence="12" id="KW-1185">Reference proteome</keyword>
<dbReference type="Gene3D" id="3.30.50.10">
    <property type="entry name" value="Erythroid Transcription Factor GATA-1, subunit A"/>
    <property type="match status" value="1"/>
</dbReference>
<keyword evidence="7" id="KW-0675">Receptor</keyword>
<evidence type="ECO:0000256" key="9">
    <source>
        <dbReference type="SAM" id="MobiDB-lite"/>
    </source>
</evidence>
<accession>A0AAN8WN98</accession>
<feature type="region of interest" description="Disordered" evidence="9">
    <location>
        <begin position="232"/>
        <end position="335"/>
    </location>
</feature>
<evidence type="ECO:0000313" key="11">
    <source>
        <dbReference type="EMBL" id="KAK7026756.1"/>
    </source>
</evidence>
<organism evidence="11 12">
    <name type="scientific">Halocaridina rubra</name>
    <name type="common">Hawaiian red shrimp</name>
    <dbReference type="NCBI Taxonomy" id="373956"/>
    <lineage>
        <taxon>Eukaryota</taxon>
        <taxon>Metazoa</taxon>
        <taxon>Ecdysozoa</taxon>
        <taxon>Arthropoda</taxon>
        <taxon>Crustacea</taxon>
        <taxon>Multicrustacea</taxon>
        <taxon>Malacostraca</taxon>
        <taxon>Eumalacostraca</taxon>
        <taxon>Eucarida</taxon>
        <taxon>Decapoda</taxon>
        <taxon>Pleocyemata</taxon>
        <taxon>Caridea</taxon>
        <taxon>Atyoidea</taxon>
        <taxon>Atyidae</taxon>
        <taxon>Halocaridina</taxon>
    </lineage>
</organism>
<evidence type="ECO:0000256" key="3">
    <source>
        <dbReference type="ARBA" id="ARBA00022833"/>
    </source>
</evidence>
<evidence type="ECO:0000313" key="12">
    <source>
        <dbReference type="Proteomes" id="UP001381693"/>
    </source>
</evidence>
<dbReference type="SUPFAM" id="SSF48508">
    <property type="entry name" value="Nuclear receptor ligand-binding domain"/>
    <property type="match status" value="1"/>
</dbReference>
<dbReference type="PANTHER" id="PTHR24082:SF482">
    <property type="entry name" value="NUCLEAR RECEPTOR"/>
    <property type="match status" value="1"/>
</dbReference>
<dbReference type="InterPro" id="IPR001628">
    <property type="entry name" value="Znf_hrmn_rcpt"/>
</dbReference>
<name>A0AAN8WN98_HALRR</name>
<dbReference type="Pfam" id="PF00105">
    <property type="entry name" value="zf-C4"/>
    <property type="match status" value="1"/>
</dbReference>
<feature type="compositionally biased region" description="Low complexity" evidence="9">
    <location>
        <begin position="681"/>
        <end position="701"/>
    </location>
</feature>
<feature type="region of interest" description="Disordered" evidence="9">
    <location>
        <begin position="880"/>
        <end position="946"/>
    </location>
</feature>
<feature type="compositionally biased region" description="Polar residues" evidence="9">
    <location>
        <begin position="723"/>
        <end position="735"/>
    </location>
</feature>
<feature type="region of interest" description="Disordered" evidence="9">
    <location>
        <begin position="830"/>
        <end position="864"/>
    </location>
</feature>
<sequence>MFMWNVHKQVFFGVVGSSSPPPPPPPSPSPPPPPPTLPYLLCSSPTTFLPRMWYRNHWDEHGGHRGSPQPSLLGSTSLCRGQDGSEIGIASSVNNLGGGSGGTTAATVGAARMTSMPRNPTPSAPTGGDTPSRKPVRLCQVCGDIAKSLHFGGLSCDSCKAFFRRSVQNDAYKHFRCGGDQKCAISIASRKFCKYCRFTKCESIGMTKSWVMSEEERLQLMKTRLTKRMMYQQGSAGGGSGGGGGAGGGGMGVSGGRGTNSGSFPPGGCPKDNPVSKTVQPRYQPGGPLPTYQPPTHSLELDSSGSSPNSSPPTPVTGALTPIQYGPTPPPVTHHPNVEMIQQQSVAVKEENPVRSMCRGIKRESDDEEMNVERVFNPASRYLDDKEFDFLNRVVSNIKFVEQQLPYTSCVPSDVMSTYKRFTERLTGFLRQFPEFNSLPAITQEMALKKNITVIALVFASSFLREETGSYHNVHSPNQPMITNMPMIQKAMTPEVFSKFQEILSTLRMFNVDSRMAYLLVLIIVFSADNQKIHHDNFQRILQQYICWKFGSVNGKAIHDGLLRALQGIKNHSELFESMAIRQRSIMASGRMLMSSSSSVNRQDCLISGSPTTEEIRNKVESMSGEQIRQMLNGMDTEQMKQMLQSMLQSIEESPSGDMQDNSLINSPPPLHCNSPQSMVQSPHSLLQSPHSMLPSPHSMLQSPQSLIQSPHSMMDSPHNMHQAPSSPGMLQSPTSGITQSMHTVLDISHSLSPSPSSSVSQILTSTNNLLNHYQDMKPGAFLNSPQSLDLSQSLIEISSPSPHPVNLASSPAPYIPNQESYMLSHQLTETPYNDRESPLEDNSYLNPPPYPQTPYSPAPLSDQYNKGFQALFSPLPYKEEGQNVSSSSNTSSSGIGLSVTSNLNSPISSSLLTSPTPSHSSLHESDNSLSNYQEPEHGNSLGAAP</sequence>
<evidence type="ECO:0000256" key="6">
    <source>
        <dbReference type="ARBA" id="ARBA00023163"/>
    </source>
</evidence>
<evidence type="ECO:0000256" key="4">
    <source>
        <dbReference type="ARBA" id="ARBA00023015"/>
    </source>
</evidence>
<dbReference type="SUPFAM" id="SSF57716">
    <property type="entry name" value="Glucocorticoid receptor-like (DNA-binding domain)"/>
    <property type="match status" value="1"/>
</dbReference>
<evidence type="ECO:0000256" key="1">
    <source>
        <dbReference type="ARBA" id="ARBA00022723"/>
    </source>
</evidence>
<keyword evidence="3" id="KW-0862">Zinc</keyword>
<dbReference type="GO" id="GO:0004879">
    <property type="term" value="F:nuclear receptor activity"/>
    <property type="evidence" value="ECO:0007669"/>
    <property type="project" value="TreeGrafter"/>
</dbReference>
<feature type="compositionally biased region" description="Gly residues" evidence="9">
    <location>
        <begin position="235"/>
        <end position="259"/>
    </location>
</feature>
<evidence type="ECO:0000256" key="8">
    <source>
        <dbReference type="ARBA" id="ARBA00023242"/>
    </source>
</evidence>
<dbReference type="InterPro" id="IPR050234">
    <property type="entry name" value="Nuclear_hormone_rcpt_NR1"/>
</dbReference>
<dbReference type="PRINTS" id="PR00047">
    <property type="entry name" value="STROIDFINGER"/>
</dbReference>
<feature type="compositionally biased region" description="Low complexity" evidence="9">
    <location>
        <begin position="886"/>
        <end position="921"/>
    </location>
</feature>
<protein>
    <recommendedName>
        <fullName evidence="10">Nuclear receptor domain-containing protein</fullName>
    </recommendedName>
</protein>
<dbReference type="GO" id="GO:0000978">
    <property type="term" value="F:RNA polymerase II cis-regulatory region sequence-specific DNA binding"/>
    <property type="evidence" value="ECO:0007669"/>
    <property type="project" value="TreeGrafter"/>
</dbReference>
<dbReference type="GO" id="GO:0045944">
    <property type="term" value="P:positive regulation of transcription by RNA polymerase II"/>
    <property type="evidence" value="ECO:0007669"/>
    <property type="project" value="TreeGrafter"/>
</dbReference>
<evidence type="ECO:0000256" key="7">
    <source>
        <dbReference type="ARBA" id="ARBA00023170"/>
    </source>
</evidence>
<feature type="compositionally biased region" description="Pro residues" evidence="9">
    <location>
        <begin position="19"/>
        <end position="37"/>
    </location>
</feature>
<dbReference type="AlphaFoldDB" id="A0AAN8WN98"/>
<evidence type="ECO:0000256" key="2">
    <source>
        <dbReference type="ARBA" id="ARBA00022771"/>
    </source>
</evidence>
<feature type="compositionally biased region" description="Pro residues" evidence="9">
    <location>
        <begin position="847"/>
        <end position="858"/>
    </location>
</feature>
<keyword evidence="1" id="KW-0479">Metal-binding</keyword>
<dbReference type="GO" id="GO:0008270">
    <property type="term" value="F:zinc ion binding"/>
    <property type="evidence" value="ECO:0007669"/>
    <property type="project" value="UniProtKB-KW"/>
</dbReference>
<dbReference type="InterPro" id="IPR035500">
    <property type="entry name" value="NHR-like_dom_sf"/>
</dbReference>
<dbReference type="EMBL" id="JAXCGZ010022700">
    <property type="protein sequence ID" value="KAK7026756.1"/>
    <property type="molecule type" value="Genomic_DNA"/>
</dbReference>
<evidence type="ECO:0000259" key="10">
    <source>
        <dbReference type="PROSITE" id="PS51030"/>
    </source>
</evidence>
<dbReference type="PANTHER" id="PTHR24082">
    <property type="entry name" value="NUCLEAR HORMONE RECEPTOR"/>
    <property type="match status" value="1"/>
</dbReference>
<dbReference type="GO" id="GO:0000122">
    <property type="term" value="P:negative regulation of transcription by RNA polymerase II"/>
    <property type="evidence" value="ECO:0007669"/>
    <property type="project" value="TreeGrafter"/>
</dbReference>
<keyword evidence="2" id="KW-0863">Zinc-finger</keyword>
<keyword evidence="6" id="KW-0804">Transcription</keyword>
<proteinExistence type="predicted"/>
<keyword evidence="4" id="KW-0805">Transcription regulation</keyword>
<evidence type="ECO:0000256" key="5">
    <source>
        <dbReference type="ARBA" id="ARBA00023125"/>
    </source>
</evidence>
<dbReference type="GO" id="GO:0030154">
    <property type="term" value="P:cell differentiation"/>
    <property type="evidence" value="ECO:0007669"/>
    <property type="project" value="TreeGrafter"/>
</dbReference>
<keyword evidence="8" id="KW-0539">Nucleus</keyword>
<feature type="region of interest" description="Disordered" evidence="9">
    <location>
        <begin position="15"/>
        <end position="38"/>
    </location>
</feature>
<dbReference type="SMART" id="SM00399">
    <property type="entry name" value="ZnF_C4"/>
    <property type="match status" value="1"/>
</dbReference>
<feature type="region of interest" description="Disordered" evidence="9">
    <location>
        <begin position="675"/>
        <end position="735"/>
    </location>
</feature>
<reference evidence="11 12" key="1">
    <citation type="submission" date="2023-11" db="EMBL/GenBank/DDBJ databases">
        <title>Halocaridina rubra genome assembly.</title>
        <authorList>
            <person name="Smith C."/>
        </authorList>
    </citation>
    <scope>NUCLEOTIDE SEQUENCE [LARGE SCALE GENOMIC DNA]</scope>
    <source>
        <strain evidence="11">EP-1</strain>
        <tissue evidence="11">Whole</tissue>
    </source>
</reference>
<feature type="domain" description="Nuclear receptor" evidence="10">
    <location>
        <begin position="136"/>
        <end position="213"/>
    </location>
</feature>
<dbReference type="Gene3D" id="1.10.565.10">
    <property type="entry name" value="Retinoid X Receptor"/>
    <property type="match status" value="1"/>
</dbReference>
<dbReference type="Proteomes" id="UP001381693">
    <property type="component" value="Unassembled WGS sequence"/>
</dbReference>
<gene>
    <name evidence="11" type="ORF">SK128_022437</name>
</gene>
<feature type="compositionally biased region" description="Polar residues" evidence="9">
    <location>
        <begin position="702"/>
        <end position="712"/>
    </location>
</feature>
<keyword evidence="5" id="KW-0238">DNA-binding</keyword>
<dbReference type="InterPro" id="IPR013088">
    <property type="entry name" value="Znf_NHR/GATA"/>
</dbReference>
<dbReference type="PROSITE" id="PS51030">
    <property type="entry name" value="NUCLEAR_REC_DBD_2"/>
    <property type="match status" value="1"/>
</dbReference>
<comment type="caution">
    <text evidence="11">The sequence shown here is derived from an EMBL/GenBank/DDBJ whole genome shotgun (WGS) entry which is preliminary data.</text>
</comment>
<dbReference type="PROSITE" id="PS00031">
    <property type="entry name" value="NUCLEAR_REC_DBD_1"/>
    <property type="match status" value="1"/>
</dbReference>